<feature type="region of interest" description="Disordered" evidence="1">
    <location>
        <begin position="45"/>
        <end position="135"/>
    </location>
</feature>
<feature type="compositionally biased region" description="Low complexity" evidence="1">
    <location>
        <begin position="82"/>
        <end position="100"/>
    </location>
</feature>
<gene>
    <name evidence="2" type="ORF">AB1Y20_012715</name>
</gene>
<evidence type="ECO:0000313" key="2">
    <source>
        <dbReference type="EMBL" id="KAL1500038.1"/>
    </source>
</evidence>
<evidence type="ECO:0000313" key="3">
    <source>
        <dbReference type="Proteomes" id="UP001515480"/>
    </source>
</evidence>
<proteinExistence type="predicted"/>
<protein>
    <submittedName>
        <fullName evidence="2">Uncharacterized protein</fullName>
    </submittedName>
</protein>
<name>A0AB34IM62_PRYPA</name>
<feature type="compositionally biased region" description="Low complexity" evidence="1">
    <location>
        <begin position="110"/>
        <end position="119"/>
    </location>
</feature>
<feature type="region of interest" description="Disordered" evidence="1">
    <location>
        <begin position="1"/>
        <end position="27"/>
    </location>
</feature>
<reference evidence="2 3" key="1">
    <citation type="journal article" date="2024" name="Science">
        <title>Giant polyketide synthase enzymes in the biosynthesis of giant marine polyether toxins.</title>
        <authorList>
            <person name="Fallon T.R."/>
            <person name="Shende V.V."/>
            <person name="Wierzbicki I.H."/>
            <person name="Pendleton A.L."/>
            <person name="Watervoot N.F."/>
            <person name="Auber R.P."/>
            <person name="Gonzalez D.J."/>
            <person name="Wisecaver J.H."/>
            <person name="Moore B.S."/>
        </authorList>
    </citation>
    <scope>NUCLEOTIDE SEQUENCE [LARGE SCALE GENOMIC DNA]</scope>
    <source>
        <strain evidence="2 3">12B1</strain>
    </source>
</reference>
<evidence type="ECO:0000256" key="1">
    <source>
        <dbReference type="SAM" id="MobiDB-lite"/>
    </source>
</evidence>
<sequence length="135" mass="13732">MASLSSAAPLLPPRRRPSRPARALRFPPRASTALLTLLASACAPSPVLSAAPPPHPSSHNNNSSASPPTALRTDPRPPLPRPALWVLPSSPAAPDAAPSPAGGPSPSSPRPVDVSPLSSDLALPRLLPCPSPDAR</sequence>
<organism evidence="2 3">
    <name type="scientific">Prymnesium parvum</name>
    <name type="common">Toxic golden alga</name>
    <dbReference type="NCBI Taxonomy" id="97485"/>
    <lineage>
        <taxon>Eukaryota</taxon>
        <taxon>Haptista</taxon>
        <taxon>Haptophyta</taxon>
        <taxon>Prymnesiophyceae</taxon>
        <taxon>Prymnesiales</taxon>
        <taxon>Prymnesiaceae</taxon>
        <taxon>Prymnesium</taxon>
    </lineage>
</organism>
<feature type="compositionally biased region" description="Low complexity" evidence="1">
    <location>
        <begin position="57"/>
        <end position="72"/>
    </location>
</feature>
<keyword evidence="3" id="KW-1185">Reference proteome</keyword>
<comment type="caution">
    <text evidence="2">The sequence shown here is derived from an EMBL/GenBank/DDBJ whole genome shotgun (WGS) entry which is preliminary data.</text>
</comment>
<dbReference type="EMBL" id="JBGBPQ010000024">
    <property type="protein sequence ID" value="KAL1500038.1"/>
    <property type="molecule type" value="Genomic_DNA"/>
</dbReference>
<dbReference type="AlphaFoldDB" id="A0AB34IM62"/>
<accession>A0AB34IM62</accession>
<dbReference type="Proteomes" id="UP001515480">
    <property type="component" value="Unassembled WGS sequence"/>
</dbReference>